<keyword evidence="5" id="KW-0808">Transferase</keyword>
<dbReference type="PANTHER" id="PTHR11879">
    <property type="entry name" value="ASPARTATE AMINOTRANSFERASE"/>
    <property type="match status" value="1"/>
</dbReference>
<keyword evidence="6" id="KW-0663">Pyridoxal phosphate</keyword>
<dbReference type="PANTHER" id="PTHR11879:SF22">
    <property type="entry name" value="ASPARTATE AMINOTRANSFERASE, MITOCHONDRIAL"/>
    <property type="match status" value="1"/>
</dbReference>
<dbReference type="Pfam" id="PF00155">
    <property type="entry name" value="Aminotran_1_2"/>
    <property type="match status" value="1"/>
</dbReference>
<keyword evidence="7" id="KW-0175">Coiled coil</keyword>
<dbReference type="CDD" id="cd00609">
    <property type="entry name" value="AAT_like"/>
    <property type="match status" value="1"/>
</dbReference>
<evidence type="ECO:0000259" key="8">
    <source>
        <dbReference type="Pfam" id="PF00155"/>
    </source>
</evidence>
<dbReference type="InterPro" id="IPR000796">
    <property type="entry name" value="Asp_trans"/>
</dbReference>
<dbReference type="InterPro" id="IPR004839">
    <property type="entry name" value="Aminotransferase_I/II_large"/>
</dbReference>
<keyword evidence="4" id="KW-0032">Aminotransferase</keyword>
<dbReference type="Gene3D" id="3.90.1150.10">
    <property type="entry name" value="Aspartate Aminotransferase, domain 1"/>
    <property type="match status" value="1"/>
</dbReference>
<dbReference type="GO" id="GO:0004838">
    <property type="term" value="F:L-tyrosine-2-oxoglutarate transaminase activity"/>
    <property type="evidence" value="ECO:0007669"/>
    <property type="project" value="TreeGrafter"/>
</dbReference>
<dbReference type="InterPro" id="IPR015424">
    <property type="entry name" value="PyrdxlP-dep_Trfase"/>
</dbReference>
<dbReference type="InterPro" id="IPR015422">
    <property type="entry name" value="PyrdxlP-dep_Trfase_small"/>
</dbReference>
<dbReference type="GO" id="GO:0004069">
    <property type="term" value="F:L-aspartate:2-oxoglutarate aminotransferase activity"/>
    <property type="evidence" value="ECO:0007669"/>
    <property type="project" value="TreeGrafter"/>
</dbReference>
<dbReference type="Gene3D" id="3.40.640.10">
    <property type="entry name" value="Type I PLP-dependent aspartate aminotransferase-like (Major domain)"/>
    <property type="match status" value="1"/>
</dbReference>
<protein>
    <submittedName>
        <fullName evidence="9">Aromatic-amino-acid transaminase</fullName>
    </submittedName>
</protein>
<evidence type="ECO:0000313" key="10">
    <source>
        <dbReference type="Proteomes" id="UP000199101"/>
    </source>
</evidence>
<evidence type="ECO:0000256" key="2">
    <source>
        <dbReference type="ARBA" id="ARBA00007441"/>
    </source>
</evidence>
<dbReference type="OrthoDB" id="9766445at2"/>
<dbReference type="GO" id="GO:0042802">
    <property type="term" value="F:identical protein binding"/>
    <property type="evidence" value="ECO:0007669"/>
    <property type="project" value="TreeGrafter"/>
</dbReference>
<dbReference type="STRING" id="410764.GA0061103_1941"/>
<evidence type="ECO:0000256" key="7">
    <source>
        <dbReference type="SAM" id="Coils"/>
    </source>
</evidence>
<evidence type="ECO:0000256" key="5">
    <source>
        <dbReference type="ARBA" id="ARBA00022679"/>
    </source>
</evidence>
<dbReference type="SUPFAM" id="SSF53383">
    <property type="entry name" value="PLP-dependent transferases"/>
    <property type="match status" value="1"/>
</dbReference>
<dbReference type="PRINTS" id="PR00799">
    <property type="entry name" value="TRANSAMINASE"/>
</dbReference>
<sequence>MNKTAFFDSLTEQKPDPLLELIAKFAADPRSAKIDLGVGVYRDETGRTPVMRAVKAAEHHLWETQESKSYIGPEGDHAFLRALAREVFGERHGGKPVAGIQTPGGTGALRLAAELLALDNRRKIWIGTPTWVNHQAIFAAVDLQVGTYRFFDISKQTVLIDEMLMTLRNAAPGDAVLLQTSCHNPTGAGLSSQNWRDIADIIAAKGLLPLFDNAYQGLGHGRVEDAAGMIDVIGAVGEAMVAVSCSKSFSLYRERTGAVYLFGDQQAPLNKGIGNLANYARTSYSMPPAHGAAIVAAILQDQSRRQAWVDELSEMRNRIAEIRRAAAEAFAQFRPDLANIASQEGMFSLLPVSPENVRQLRAEHGIYMPDSGRINVAGMRVADVASVTERIGPYLA</sequence>
<comment type="similarity">
    <text evidence="2">Belongs to the class-I pyridoxal-phosphate-dependent aminotransferase family.</text>
</comment>
<proteinExistence type="inferred from homology"/>
<dbReference type="EMBL" id="FMAG01000001">
    <property type="protein sequence ID" value="SCB13361.1"/>
    <property type="molecule type" value="Genomic_DNA"/>
</dbReference>
<evidence type="ECO:0000256" key="1">
    <source>
        <dbReference type="ARBA" id="ARBA00001933"/>
    </source>
</evidence>
<evidence type="ECO:0000256" key="6">
    <source>
        <dbReference type="ARBA" id="ARBA00022898"/>
    </source>
</evidence>
<gene>
    <name evidence="9" type="ORF">GA0061103_1941</name>
</gene>
<feature type="domain" description="Aminotransferase class I/classII large" evidence="8">
    <location>
        <begin position="33"/>
        <end position="391"/>
    </location>
</feature>
<comment type="subunit">
    <text evidence="3">Homodimer.</text>
</comment>
<accession>A0A1C3UD06</accession>
<comment type="cofactor">
    <cofactor evidence="1">
        <name>pyridoxal 5'-phosphate</name>
        <dbReference type="ChEBI" id="CHEBI:597326"/>
    </cofactor>
</comment>
<dbReference type="GO" id="GO:0030170">
    <property type="term" value="F:pyridoxal phosphate binding"/>
    <property type="evidence" value="ECO:0007669"/>
    <property type="project" value="InterPro"/>
</dbReference>
<feature type="coiled-coil region" evidence="7">
    <location>
        <begin position="305"/>
        <end position="332"/>
    </location>
</feature>
<name>A0A1C3UD06_9HYPH</name>
<dbReference type="InterPro" id="IPR015421">
    <property type="entry name" value="PyrdxlP-dep_Trfase_major"/>
</dbReference>
<dbReference type="AlphaFoldDB" id="A0A1C3UD06"/>
<dbReference type="NCBIfam" id="NF006719">
    <property type="entry name" value="PRK09257.1"/>
    <property type="match status" value="1"/>
</dbReference>
<reference evidence="10" key="1">
    <citation type="submission" date="2016-08" db="EMBL/GenBank/DDBJ databases">
        <authorList>
            <person name="Varghese N."/>
            <person name="Submissions Spin"/>
        </authorList>
    </citation>
    <scope>NUCLEOTIDE SEQUENCE [LARGE SCALE GENOMIC DNA]</scope>
    <source>
        <strain evidence="10">HAMBI 2975</strain>
    </source>
</reference>
<evidence type="ECO:0000313" key="9">
    <source>
        <dbReference type="EMBL" id="SCB13361.1"/>
    </source>
</evidence>
<evidence type="ECO:0000256" key="3">
    <source>
        <dbReference type="ARBA" id="ARBA00011738"/>
    </source>
</evidence>
<dbReference type="Proteomes" id="UP000199101">
    <property type="component" value="Unassembled WGS sequence"/>
</dbReference>
<organism evidence="9 10">
    <name type="scientific">Rhizobium multihospitium</name>
    <dbReference type="NCBI Taxonomy" id="410764"/>
    <lineage>
        <taxon>Bacteria</taxon>
        <taxon>Pseudomonadati</taxon>
        <taxon>Pseudomonadota</taxon>
        <taxon>Alphaproteobacteria</taxon>
        <taxon>Hyphomicrobiales</taxon>
        <taxon>Rhizobiaceae</taxon>
        <taxon>Rhizobium/Agrobacterium group</taxon>
        <taxon>Rhizobium</taxon>
    </lineage>
</organism>
<dbReference type="GO" id="GO:0005829">
    <property type="term" value="C:cytosol"/>
    <property type="evidence" value="ECO:0007669"/>
    <property type="project" value="TreeGrafter"/>
</dbReference>
<dbReference type="RefSeq" id="WP_092707466.1">
    <property type="nucleotide sequence ID" value="NZ_FMAG01000001.1"/>
</dbReference>
<dbReference type="GO" id="GO:0033585">
    <property type="term" value="P:L-phenylalanine biosynthetic process from chorismate via phenylpyruvate"/>
    <property type="evidence" value="ECO:0007669"/>
    <property type="project" value="TreeGrafter"/>
</dbReference>
<evidence type="ECO:0000256" key="4">
    <source>
        <dbReference type="ARBA" id="ARBA00022576"/>
    </source>
</evidence>
<keyword evidence="10" id="KW-1185">Reference proteome</keyword>